<dbReference type="PANTHER" id="PTHR44835">
    <property type="entry name" value="UDP-N-ACETYLGLUCOSAMINE--PEPTIDE N-ACETYLGLUCOSAMINYLTRANSFERASE SPINDLY-RELATED"/>
    <property type="match status" value="1"/>
</dbReference>
<dbReference type="InterPro" id="IPR011990">
    <property type="entry name" value="TPR-like_helical_dom_sf"/>
</dbReference>
<dbReference type="PANTHER" id="PTHR44835:SF1">
    <property type="entry name" value="PROTEIN O-GLCNAC TRANSFERASE"/>
    <property type="match status" value="1"/>
</dbReference>
<comment type="pathway">
    <text evidence="1">Protein modification; protein glycosylation.</text>
</comment>
<accession>A0A418W0B6</accession>
<keyword evidence="4" id="KW-0328">Glycosyltransferase</keyword>
<sequence length="702" mass="76388">MRPGFIAYEGGSASAMTRVGGRSNHRGWHGVTRHQAILEEAVARHRAGDLARARVLYQQRLKAAPACVDARYLLAMLDCQQGRFANAAGPLRRLWREQPGRFDIGYTLGRALHELGEFPAAVEAYARVMRGDPGNREAFVEAARSLMALRDWAAAAGVCEVGLAVHPADAALHLALGVVAGAQKRDARAVGALRRAVALEPVNAEHHCALGRALRLVNRTGEAVAALAEALRLDPGLARARLLQARLLPVAYGTEAEVAAWRARVAEALDGLAAFTPTTPDAVRAAFDAVMDSTNFYLAYQGQDDRALAVLWGDLVHRVVAARFPETAPTSRPSRAGRPARGGGRLRVGFRSAFLRDHTVLHLFRRWMTDLDRERFEVFVFADGAQDDETARLAAEVEHFRVLPADPERGARDLRRESLRSLIHLDIGMEPAGQCYGSLRLAPIQAAAWGHPVTTGLRHIDWFLSSAAMEPEDGDAHYRERLLRLPGLGVGFSPSLAPPPPADRRALGVAADDALFFCAQSLFKLLPQHDHVWADIAERVPTARFLFLESSAPGVVDVVRRRLDHAFAARGLRADDHVRWAPMQDHRGYLALNAACDVFLDSVGWSGGRTTLEAVACGLVPVTTPTAFMRGRHTAGILNALGLPDLIAADKAALVELAARLAVDVGWRDGLRARMLAARAGLFQARDWLPALESWLIETANP</sequence>
<dbReference type="InterPro" id="IPR019734">
    <property type="entry name" value="TPR_rpt"/>
</dbReference>
<dbReference type="EMBL" id="QYUL01000001">
    <property type="protein sequence ID" value="RJF83404.1"/>
    <property type="molecule type" value="Genomic_DNA"/>
</dbReference>
<organism evidence="10 11">
    <name type="scientific">Azospirillum cavernae</name>
    <dbReference type="NCBI Taxonomy" id="2320860"/>
    <lineage>
        <taxon>Bacteria</taxon>
        <taxon>Pseudomonadati</taxon>
        <taxon>Pseudomonadota</taxon>
        <taxon>Alphaproteobacteria</taxon>
        <taxon>Rhodospirillales</taxon>
        <taxon>Azospirillaceae</taxon>
        <taxon>Azospirillum</taxon>
    </lineage>
</organism>
<evidence type="ECO:0000259" key="9">
    <source>
        <dbReference type="Pfam" id="PF13844"/>
    </source>
</evidence>
<dbReference type="EC" id="2.4.1.255" evidence="3"/>
<dbReference type="Gene3D" id="3.40.50.2000">
    <property type="entry name" value="Glycogen Phosphorylase B"/>
    <property type="match status" value="1"/>
</dbReference>
<feature type="domain" description="O-GlcNAc transferase C-terminal" evidence="9">
    <location>
        <begin position="511"/>
        <end position="686"/>
    </location>
</feature>
<dbReference type="SUPFAM" id="SSF48452">
    <property type="entry name" value="TPR-like"/>
    <property type="match status" value="1"/>
</dbReference>
<dbReference type="SUPFAM" id="SSF53756">
    <property type="entry name" value="UDP-Glycosyltransferase/glycogen phosphorylase"/>
    <property type="match status" value="1"/>
</dbReference>
<dbReference type="Pfam" id="PF13844">
    <property type="entry name" value="Glyco_transf_41"/>
    <property type="match status" value="2"/>
</dbReference>
<dbReference type="Pfam" id="PF13432">
    <property type="entry name" value="TPR_16"/>
    <property type="match status" value="3"/>
</dbReference>
<dbReference type="Proteomes" id="UP000283458">
    <property type="component" value="Unassembled WGS sequence"/>
</dbReference>
<dbReference type="SMART" id="SM00028">
    <property type="entry name" value="TPR"/>
    <property type="match status" value="4"/>
</dbReference>
<keyword evidence="11" id="KW-1185">Reference proteome</keyword>
<proteinExistence type="inferred from homology"/>
<comment type="similarity">
    <text evidence="2">Belongs to the glycosyltransferase 41 family. O-GlcNAc transferase subfamily.</text>
</comment>
<keyword evidence="7 8" id="KW-0802">TPR repeat</keyword>
<dbReference type="Gene3D" id="3.40.50.11380">
    <property type="match status" value="1"/>
</dbReference>
<evidence type="ECO:0000256" key="5">
    <source>
        <dbReference type="ARBA" id="ARBA00022679"/>
    </source>
</evidence>
<evidence type="ECO:0000313" key="11">
    <source>
        <dbReference type="Proteomes" id="UP000283458"/>
    </source>
</evidence>
<protein>
    <recommendedName>
        <fullName evidence="3">protein O-GlcNAc transferase</fullName>
        <ecNumber evidence="3">2.4.1.255</ecNumber>
    </recommendedName>
</protein>
<evidence type="ECO:0000256" key="7">
    <source>
        <dbReference type="ARBA" id="ARBA00022803"/>
    </source>
</evidence>
<evidence type="ECO:0000256" key="8">
    <source>
        <dbReference type="PROSITE-ProRule" id="PRU00339"/>
    </source>
</evidence>
<dbReference type="AlphaFoldDB" id="A0A418W0B6"/>
<comment type="caution">
    <text evidence="10">The sequence shown here is derived from an EMBL/GenBank/DDBJ whole genome shotgun (WGS) entry which is preliminary data.</text>
</comment>
<feature type="repeat" description="TPR" evidence="8">
    <location>
        <begin position="102"/>
        <end position="135"/>
    </location>
</feature>
<feature type="domain" description="O-GlcNAc transferase C-terminal" evidence="9">
    <location>
        <begin position="341"/>
        <end position="485"/>
    </location>
</feature>
<evidence type="ECO:0000256" key="3">
    <source>
        <dbReference type="ARBA" id="ARBA00011970"/>
    </source>
</evidence>
<evidence type="ECO:0000313" key="10">
    <source>
        <dbReference type="EMBL" id="RJF83404.1"/>
    </source>
</evidence>
<dbReference type="Gene3D" id="1.25.40.10">
    <property type="entry name" value="Tetratricopeptide repeat domain"/>
    <property type="match status" value="2"/>
</dbReference>
<evidence type="ECO:0000256" key="4">
    <source>
        <dbReference type="ARBA" id="ARBA00022676"/>
    </source>
</evidence>
<dbReference type="InterPro" id="IPR029489">
    <property type="entry name" value="OGT/SEC/SPY_C"/>
</dbReference>
<dbReference type="GO" id="GO:0097363">
    <property type="term" value="F:protein O-acetylglucosaminyltransferase activity"/>
    <property type="evidence" value="ECO:0007669"/>
    <property type="project" value="UniProtKB-EC"/>
</dbReference>
<keyword evidence="5" id="KW-0808">Transferase</keyword>
<dbReference type="InterPro" id="IPR051939">
    <property type="entry name" value="Glycosyltr_41/O-GlcNAc_trsf"/>
</dbReference>
<evidence type="ECO:0000256" key="2">
    <source>
        <dbReference type="ARBA" id="ARBA00005386"/>
    </source>
</evidence>
<gene>
    <name evidence="10" type="ORF">D3877_01630</name>
</gene>
<keyword evidence="6" id="KW-0677">Repeat</keyword>
<reference evidence="10 11" key="1">
    <citation type="submission" date="2018-09" db="EMBL/GenBank/DDBJ databases">
        <authorList>
            <person name="Zhu H."/>
        </authorList>
    </citation>
    <scope>NUCLEOTIDE SEQUENCE [LARGE SCALE GENOMIC DNA]</scope>
    <source>
        <strain evidence="10 11">K2W22B-5</strain>
    </source>
</reference>
<name>A0A418W0B6_9PROT</name>
<dbReference type="PROSITE" id="PS50005">
    <property type="entry name" value="TPR"/>
    <property type="match status" value="1"/>
</dbReference>
<evidence type="ECO:0000256" key="1">
    <source>
        <dbReference type="ARBA" id="ARBA00004922"/>
    </source>
</evidence>
<evidence type="ECO:0000256" key="6">
    <source>
        <dbReference type="ARBA" id="ARBA00022737"/>
    </source>
</evidence>